<dbReference type="Proteomes" id="UP001390963">
    <property type="component" value="Unassembled WGS sequence"/>
</dbReference>
<dbReference type="RefSeq" id="WP_279448688.1">
    <property type="nucleotide sequence ID" value="NZ_JAZBJM010000015.1"/>
</dbReference>
<sequence length="76" mass="8607">MSKTHTNFDLLKKGLKFLAFALPLLFLSPYLITLSFLNKETFMLFVFLFFGVIAGAGAIFLLFKGINTIMSAIFYK</sequence>
<evidence type="ECO:0000313" key="3">
    <source>
        <dbReference type="EMBL" id="MEM0574734.1"/>
    </source>
</evidence>
<reference evidence="2 5" key="1">
    <citation type="submission" date="2024-01" db="EMBL/GenBank/DDBJ databases">
        <title>Aequorivita flavus sp. nov., isolated from deep-sea sediment.</title>
        <authorList>
            <person name="Chen X."/>
        </authorList>
    </citation>
    <scope>NUCLEOTIDE SEQUENCE</scope>
    <source>
        <strain evidence="2">MCCC 1A16923</strain>
        <strain evidence="3 5">MCCC 1A16935</strain>
    </source>
</reference>
<dbReference type="Proteomes" id="UP001388259">
    <property type="component" value="Unassembled WGS sequence"/>
</dbReference>
<dbReference type="InterPro" id="IPR046077">
    <property type="entry name" value="DUF6095"/>
</dbReference>
<evidence type="ECO:0000313" key="5">
    <source>
        <dbReference type="Proteomes" id="UP001390963"/>
    </source>
</evidence>
<evidence type="ECO:0000313" key="4">
    <source>
        <dbReference type="Proteomes" id="UP001388259"/>
    </source>
</evidence>
<proteinExistence type="predicted"/>
<organism evidence="2 4">
    <name type="scientific">Aequorivita flava</name>
    <dbReference type="NCBI Taxonomy" id="3114371"/>
    <lineage>
        <taxon>Bacteria</taxon>
        <taxon>Pseudomonadati</taxon>
        <taxon>Bacteroidota</taxon>
        <taxon>Flavobacteriia</taxon>
        <taxon>Flavobacteriales</taxon>
        <taxon>Flavobacteriaceae</taxon>
        <taxon>Aequorivita</taxon>
    </lineage>
</organism>
<name>A0AB35YZK9_9FLAO</name>
<evidence type="ECO:0000313" key="2">
    <source>
        <dbReference type="EMBL" id="MEM0519524.1"/>
    </source>
</evidence>
<dbReference type="EMBL" id="JBANCF010000017">
    <property type="protein sequence ID" value="MEM0574734.1"/>
    <property type="molecule type" value="Genomic_DNA"/>
</dbReference>
<feature type="transmembrane region" description="Helical" evidence="1">
    <location>
        <begin position="17"/>
        <end position="36"/>
    </location>
</feature>
<keyword evidence="1" id="KW-0472">Membrane</keyword>
<dbReference type="Pfam" id="PF19589">
    <property type="entry name" value="DUF6095"/>
    <property type="match status" value="1"/>
</dbReference>
<gene>
    <name evidence="3" type="ORF">VZD24_14505</name>
    <name evidence="2" type="ORF">VZD85_14275</name>
</gene>
<keyword evidence="1" id="KW-1133">Transmembrane helix</keyword>
<keyword evidence="1" id="KW-0812">Transmembrane</keyword>
<comment type="caution">
    <text evidence="2">The sequence shown here is derived from an EMBL/GenBank/DDBJ whole genome shotgun (WGS) entry which is preliminary data.</text>
</comment>
<protein>
    <submittedName>
        <fullName evidence="2">DUF6095 family protein</fullName>
    </submittedName>
</protein>
<evidence type="ECO:0000256" key="1">
    <source>
        <dbReference type="SAM" id="Phobius"/>
    </source>
</evidence>
<dbReference type="EMBL" id="JAZBJM010000015">
    <property type="protein sequence ID" value="MEM0519524.1"/>
    <property type="molecule type" value="Genomic_DNA"/>
</dbReference>
<feature type="transmembrane region" description="Helical" evidence="1">
    <location>
        <begin position="42"/>
        <end position="63"/>
    </location>
</feature>
<accession>A0AB35YZK9</accession>
<dbReference type="AlphaFoldDB" id="A0AB35YZK9"/>
<keyword evidence="5" id="KW-1185">Reference proteome</keyword>